<reference evidence="1" key="2">
    <citation type="submission" date="2020-09" db="EMBL/GenBank/DDBJ databases">
        <authorList>
            <person name="Sun Q."/>
            <person name="Zhou Y."/>
        </authorList>
    </citation>
    <scope>NUCLEOTIDE SEQUENCE</scope>
    <source>
        <strain evidence="1">CGMCC 1.15448</strain>
    </source>
</reference>
<gene>
    <name evidence="1" type="ORF">GCM10011511_39010</name>
</gene>
<organism evidence="1 2">
    <name type="scientific">Puia dinghuensis</name>
    <dbReference type="NCBI Taxonomy" id="1792502"/>
    <lineage>
        <taxon>Bacteria</taxon>
        <taxon>Pseudomonadati</taxon>
        <taxon>Bacteroidota</taxon>
        <taxon>Chitinophagia</taxon>
        <taxon>Chitinophagales</taxon>
        <taxon>Chitinophagaceae</taxon>
        <taxon>Puia</taxon>
    </lineage>
</organism>
<dbReference type="AlphaFoldDB" id="A0A8J2UG98"/>
<dbReference type="RefSeq" id="WP_188934822.1">
    <property type="nucleotide sequence ID" value="NZ_BMJC01000004.1"/>
</dbReference>
<evidence type="ECO:0000313" key="2">
    <source>
        <dbReference type="Proteomes" id="UP000607559"/>
    </source>
</evidence>
<comment type="caution">
    <text evidence="1">The sequence shown here is derived from an EMBL/GenBank/DDBJ whole genome shotgun (WGS) entry which is preliminary data.</text>
</comment>
<proteinExistence type="predicted"/>
<dbReference type="Pfam" id="PF20330">
    <property type="entry name" value="DUF6625"/>
    <property type="match status" value="1"/>
</dbReference>
<accession>A0A8J2UG98</accession>
<keyword evidence="2" id="KW-1185">Reference proteome</keyword>
<reference evidence="1" key="1">
    <citation type="journal article" date="2014" name="Int. J. Syst. Evol. Microbiol.">
        <title>Complete genome sequence of Corynebacterium casei LMG S-19264T (=DSM 44701T), isolated from a smear-ripened cheese.</title>
        <authorList>
            <consortium name="US DOE Joint Genome Institute (JGI-PGF)"/>
            <person name="Walter F."/>
            <person name="Albersmeier A."/>
            <person name="Kalinowski J."/>
            <person name="Ruckert C."/>
        </authorList>
    </citation>
    <scope>NUCLEOTIDE SEQUENCE</scope>
    <source>
        <strain evidence="1">CGMCC 1.15448</strain>
    </source>
</reference>
<evidence type="ECO:0000313" key="1">
    <source>
        <dbReference type="EMBL" id="GGB11572.1"/>
    </source>
</evidence>
<dbReference type="InterPro" id="IPR046733">
    <property type="entry name" value="DUF6625"/>
</dbReference>
<dbReference type="Proteomes" id="UP000607559">
    <property type="component" value="Unassembled WGS sequence"/>
</dbReference>
<protein>
    <submittedName>
        <fullName evidence="1">Uncharacterized protein</fullName>
    </submittedName>
</protein>
<dbReference type="EMBL" id="BMJC01000004">
    <property type="protein sequence ID" value="GGB11572.1"/>
    <property type="molecule type" value="Genomic_DNA"/>
</dbReference>
<sequence length="285" mass="33432">MSETKPGKIIVLITYFGEFPWYFPYFLHSCQFNSDVDFLIFSDAKTSLKLPPNVRQIDMTLADVRQLACAKLSMEVRIDYPYKLCDFKPAYGLIFENYTTGYGFWGQSDIDIIYGNLRSLITDNILRSHDFISARHDYATGCFTISRNSPLMNNFFKRSKDYEYVFTSSEYLGFDELNFKHCELNEGKDLEEVETDIECFTHLVRKGSECGEIRTQFDFIMLEGIPGKIKFDKGRLLYKNQFEAALYHLHWLKKTYMPKPKLHGIPDTYYISPTRIYTRNDQMPS</sequence>
<name>A0A8J2UG98_9BACT</name>